<keyword evidence="7 13" id="KW-0808">Transferase</keyword>
<evidence type="ECO:0000256" key="10">
    <source>
        <dbReference type="ARBA" id="ARBA00022840"/>
    </source>
</evidence>
<comment type="catalytic activity">
    <reaction evidence="13">
        <text>a lipid A disaccharide + ATP = a lipid IVA + ADP + H(+)</text>
        <dbReference type="Rhea" id="RHEA:67840"/>
        <dbReference type="ChEBI" id="CHEBI:15378"/>
        <dbReference type="ChEBI" id="CHEBI:30616"/>
        <dbReference type="ChEBI" id="CHEBI:176343"/>
        <dbReference type="ChEBI" id="CHEBI:176425"/>
        <dbReference type="ChEBI" id="CHEBI:456216"/>
        <dbReference type="EC" id="2.7.1.130"/>
    </reaction>
</comment>
<keyword evidence="11 13" id="KW-0443">Lipid metabolism</keyword>
<evidence type="ECO:0000256" key="6">
    <source>
        <dbReference type="ARBA" id="ARBA00022556"/>
    </source>
</evidence>
<name>A0A150X669_9BACT</name>
<dbReference type="GO" id="GO:0009029">
    <property type="term" value="F:lipid-A 4'-kinase activity"/>
    <property type="evidence" value="ECO:0007669"/>
    <property type="project" value="UniProtKB-UniRule"/>
</dbReference>
<keyword evidence="8 13" id="KW-0547">Nucleotide-binding</keyword>
<proteinExistence type="inferred from homology"/>
<comment type="function">
    <text evidence="1 13">Transfers the gamma-phosphate of ATP to the 4'-position of a tetraacyldisaccharide 1-phosphate intermediate (termed DS-1-P) to form tetraacyldisaccharide 1,4'-bis-phosphate (lipid IVA).</text>
</comment>
<dbReference type="Proteomes" id="UP000075606">
    <property type="component" value="Unassembled WGS sequence"/>
</dbReference>
<dbReference type="NCBIfam" id="TIGR00682">
    <property type="entry name" value="lpxK"/>
    <property type="match status" value="1"/>
</dbReference>
<protein>
    <recommendedName>
        <fullName evidence="4 13">Tetraacyldisaccharide 4'-kinase</fullName>
        <ecNumber evidence="3 13">2.7.1.130</ecNumber>
    </recommendedName>
    <alternativeName>
        <fullName evidence="12 13">Lipid A 4'-kinase</fullName>
    </alternativeName>
</protein>
<dbReference type="InterPro" id="IPR003758">
    <property type="entry name" value="LpxK"/>
</dbReference>
<keyword evidence="9 13" id="KW-0418">Kinase</keyword>
<keyword evidence="15" id="KW-1185">Reference proteome</keyword>
<dbReference type="GO" id="GO:0005886">
    <property type="term" value="C:plasma membrane"/>
    <property type="evidence" value="ECO:0007669"/>
    <property type="project" value="TreeGrafter"/>
</dbReference>
<keyword evidence="5 13" id="KW-0444">Lipid biosynthesis</keyword>
<comment type="caution">
    <text evidence="14">The sequence shown here is derived from an EMBL/GenBank/DDBJ whole genome shotgun (WGS) entry which is preliminary data.</text>
</comment>
<comment type="pathway">
    <text evidence="2 13">Glycolipid biosynthesis; lipid IV(A) biosynthesis; lipid IV(A) from (3R)-3-hydroxytetradecanoyl-[acyl-carrier-protein] and UDP-N-acetyl-alpha-D-glucosamine: step 6/6.</text>
</comment>
<evidence type="ECO:0000313" key="15">
    <source>
        <dbReference type="Proteomes" id="UP000075606"/>
    </source>
</evidence>
<evidence type="ECO:0000256" key="11">
    <source>
        <dbReference type="ARBA" id="ARBA00023098"/>
    </source>
</evidence>
<evidence type="ECO:0000256" key="7">
    <source>
        <dbReference type="ARBA" id="ARBA00022679"/>
    </source>
</evidence>
<reference evidence="14 15" key="1">
    <citation type="submission" date="2016-01" db="EMBL/GenBank/DDBJ databases">
        <title>Genome sequencing of Roseivirga spongicola UST030701-084.</title>
        <authorList>
            <person name="Selvaratnam C."/>
            <person name="Thevarajoo S."/>
            <person name="Goh K.M."/>
            <person name="Ee R."/>
            <person name="Chan K.-G."/>
            <person name="Chong C.S."/>
        </authorList>
    </citation>
    <scope>NUCLEOTIDE SEQUENCE [LARGE SCALE GENOMIC DNA]</scope>
    <source>
        <strain evidence="14 15">UST030701-084</strain>
    </source>
</reference>
<evidence type="ECO:0000256" key="2">
    <source>
        <dbReference type="ARBA" id="ARBA00004870"/>
    </source>
</evidence>
<keyword evidence="10 13" id="KW-0067">ATP-binding</keyword>
<sequence length="348" mass="40001">MKFMRYLLFPFSVLYVGVMQLRNRQYDNGTRPVSAFEKVVISVGNLSTGGTGKSPMIEFLIRKLVQNYQVATVSRGYGRKTQGERIASEEDTARTLGDEPYQFYRKFGEKVKVVVGEERVLAIPHLLMDFPETEVILLDDAFQHRKVARDLNIMLSDYSAPFYNDLVLPAGNLRESRTQAKRADVIVVSKCPADLSVAQQAKITQKISAYNSHAPVFFSTIKYGELKPAFKEGTIKTDVVVISAIAKPKPFYRYLEERFSVVDKFEYVDHYNFKKTDLDRILRKLNGKDVSLVTTEKDMVRLLPFADHPLMKQFNLFYQPIEVEIDNELGFEKLLIQAVEKRKRELNL</sequence>
<dbReference type="HAMAP" id="MF_00409">
    <property type="entry name" value="LpxK"/>
    <property type="match status" value="1"/>
</dbReference>
<evidence type="ECO:0000256" key="9">
    <source>
        <dbReference type="ARBA" id="ARBA00022777"/>
    </source>
</evidence>
<dbReference type="GO" id="GO:0009245">
    <property type="term" value="P:lipid A biosynthetic process"/>
    <property type="evidence" value="ECO:0007669"/>
    <property type="project" value="UniProtKB-UniRule"/>
</dbReference>
<evidence type="ECO:0000256" key="8">
    <source>
        <dbReference type="ARBA" id="ARBA00022741"/>
    </source>
</evidence>
<evidence type="ECO:0000256" key="5">
    <source>
        <dbReference type="ARBA" id="ARBA00022516"/>
    </source>
</evidence>
<dbReference type="EC" id="2.7.1.130" evidence="3 13"/>
<evidence type="ECO:0000256" key="3">
    <source>
        <dbReference type="ARBA" id="ARBA00012071"/>
    </source>
</evidence>
<evidence type="ECO:0000256" key="1">
    <source>
        <dbReference type="ARBA" id="ARBA00002274"/>
    </source>
</evidence>
<gene>
    <name evidence="13" type="primary">lpxK</name>
    <name evidence="14" type="ORF">AWW68_16460</name>
</gene>
<organism evidence="14 15">
    <name type="scientific">Roseivirga spongicola</name>
    <dbReference type="NCBI Taxonomy" id="333140"/>
    <lineage>
        <taxon>Bacteria</taxon>
        <taxon>Pseudomonadati</taxon>
        <taxon>Bacteroidota</taxon>
        <taxon>Cytophagia</taxon>
        <taxon>Cytophagales</taxon>
        <taxon>Roseivirgaceae</taxon>
        <taxon>Roseivirga</taxon>
    </lineage>
</organism>
<dbReference type="GO" id="GO:0009244">
    <property type="term" value="P:lipopolysaccharide core region biosynthetic process"/>
    <property type="evidence" value="ECO:0007669"/>
    <property type="project" value="TreeGrafter"/>
</dbReference>
<dbReference type="SUPFAM" id="SSF52540">
    <property type="entry name" value="P-loop containing nucleoside triphosphate hydrolases"/>
    <property type="match status" value="1"/>
</dbReference>
<dbReference type="AlphaFoldDB" id="A0A150X669"/>
<keyword evidence="6 13" id="KW-0441">Lipid A biosynthesis</keyword>
<dbReference type="GO" id="GO:0005524">
    <property type="term" value="F:ATP binding"/>
    <property type="evidence" value="ECO:0007669"/>
    <property type="project" value="UniProtKB-UniRule"/>
</dbReference>
<evidence type="ECO:0000256" key="12">
    <source>
        <dbReference type="ARBA" id="ARBA00029757"/>
    </source>
</evidence>
<comment type="caution">
    <text evidence="13">Lacks conserved residue(s) required for the propagation of feature annotation.</text>
</comment>
<comment type="similarity">
    <text evidence="13">Belongs to the LpxK family.</text>
</comment>
<dbReference type="InterPro" id="IPR027417">
    <property type="entry name" value="P-loop_NTPase"/>
</dbReference>
<dbReference type="EMBL" id="LRPC01000028">
    <property type="protein sequence ID" value="KYG74239.1"/>
    <property type="molecule type" value="Genomic_DNA"/>
</dbReference>
<evidence type="ECO:0000256" key="4">
    <source>
        <dbReference type="ARBA" id="ARBA00016436"/>
    </source>
</evidence>
<evidence type="ECO:0000313" key="14">
    <source>
        <dbReference type="EMBL" id="KYG74239.1"/>
    </source>
</evidence>
<dbReference type="Pfam" id="PF02606">
    <property type="entry name" value="LpxK"/>
    <property type="match status" value="1"/>
</dbReference>
<dbReference type="UniPathway" id="UPA00359">
    <property type="reaction ID" value="UER00482"/>
</dbReference>
<dbReference type="PANTHER" id="PTHR42724:SF1">
    <property type="entry name" value="TETRAACYLDISACCHARIDE 4'-KINASE, MITOCHONDRIAL-RELATED"/>
    <property type="match status" value="1"/>
</dbReference>
<dbReference type="STRING" id="333140.AWW68_16460"/>
<evidence type="ECO:0000256" key="13">
    <source>
        <dbReference type="HAMAP-Rule" id="MF_00409"/>
    </source>
</evidence>
<accession>A0A150X669</accession>
<dbReference type="PANTHER" id="PTHR42724">
    <property type="entry name" value="TETRAACYLDISACCHARIDE 4'-KINASE"/>
    <property type="match status" value="1"/>
</dbReference>